<evidence type="ECO:0000256" key="5">
    <source>
        <dbReference type="ARBA" id="ARBA00022989"/>
    </source>
</evidence>
<dbReference type="SUPFAM" id="SSF103473">
    <property type="entry name" value="MFS general substrate transporter"/>
    <property type="match status" value="1"/>
</dbReference>
<dbReference type="Pfam" id="PF05977">
    <property type="entry name" value="MFS_3"/>
    <property type="match status" value="1"/>
</dbReference>
<keyword evidence="2" id="KW-0813">Transport</keyword>
<reference evidence="8 9" key="1">
    <citation type="submission" date="2017-06" db="EMBL/GenBank/DDBJ databases">
        <authorList>
            <person name="Kim H.J."/>
            <person name="Triplett B.A."/>
        </authorList>
    </citation>
    <scope>NUCLEOTIDE SEQUENCE [LARGE SCALE GENOMIC DNA]</scope>
    <source>
        <strain evidence="8 9">DSM 14713</strain>
    </source>
</reference>
<keyword evidence="4 7" id="KW-0812">Transmembrane</keyword>
<keyword evidence="3" id="KW-1003">Cell membrane</keyword>
<dbReference type="KEGG" id="mbd:MEBOL_001109"/>
<dbReference type="PANTHER" id="PTHR43266:SF2">
    <property type="entry name" value="MAJOR FACILITATOR SUPERFAMILY (MFS) PROFILE DOMAIN-CONTAINING PROTEIN"/>
    <property type="match status" value="1"/>
</dbReference>
<evidence type="ECO:0000256" key="6">
    <source>
        <dbReference type="ARBA" id="ARBA00023136"/>
    </source>
</evidence>
<dbReference type="InterPro" id="IPR036259">
    <property type="entry name" value="MFS_trans_sf"/>
</dbReference>
<evidence type="ECO:0008006" key="10">
    <source>
        <dbReference type="Google" id="ProtNLM"/>
    </source>
</evidence>
<evidence type="ECO:0000313" key="9">
    <source>
        <dbReference type="Proteomes" id="UP000217289"/>
    </source>
</evidence>
<keyword evidence="5 7" id="KW-1133">Transmembrane helix</keyword>
<protein>
    <recommendedName>
        <fullName evidence="10">MFS transporter</fullName>
    </recommendedName>
</protein>
<feature type="transmembrane region" description="Helical" evidence="7">
    <location>
        <begin position="52"/>
        <end position="76"/>
    </location>
</feature>
<evidence type="ECO:0000256" key="2">
    <source>
        <dbReference type="ARBA" id="ARBA00022448"/>
    </source>
</evidence>
<organism evidence="8 9">
    <name type="scientific">Melittangium boletus DSM 14713</name>
    <dbReference type="NCBI Taxonomy" id="1294270"/>
    <lineage>
        <taxon>Bacteria</taxon>
        <taxon>Pseudomonadati</taxon>
        <taxon>Myxococcota</taxon>
        <taxon>Myxococcia</taxon>
        <taxon>Myxococcales</taxon>
        <taxon>Cystobacterineae</taxon>
        <taxon>Archangiaceae</taxon>
        <taxon>Melittangium</taxon>
    </lineage>
</organism>
<feature type="transmembrane region" description="Helical" evidence="7">
    <location>
        <begin position="23"/>
        <end position="46"/>
    </location>
</feature>
<comment type="subcellular location">
    <subcellularLocation>
        <location evidence="1">Cell membrane</location>
        <topology evidence="1">Multi-pass membrane protein</topology>
    </subcellularLocation>
</comment>
<dbReference type="OrthoDB" id="5494559at2"/>
<proteinExistence type="predicted"/>
<evidence type="ECO:0000313" key="8">
    <source>
        <dbReference type="EMBL" id="ATB27665.1"/>
    </source>
</evidence>
<evidence type="ECO:0000256" key="7">
    <source>
        <dbReference type="SAM" id="Phobius"/>
    </source>
</evidence>
<dbReference type="Gene3D" id="1.20.1250.20">
    <property type="entry name" value="MFS general substrate transporter like domains"/>
    <property type="match status" value="1"/>
</dbReference>
<dbReference type="EMBL" id="CP022163">
    <property type="protein sequence ID" value="ATB27665.1"/>
    <property type="molecule type" value="Genomic_DNA"/>
</dbReference>
<name>A0A250I7B9_9BACT</name>
<evidence type="ECO:0000256" key="4">
    <source>
        <dbReference type="ARBA" id="ARBA00022692"/>
    </source>
</evidence>
<keyword evidence="6 7" id="KW-0472">Membrane</keyword>
<dbReference type="PANTHER" id="PTHR43266">
    <property type="entry name" value="MACROLIDE-EFFLUX PROTEIN"/>
    <property type="match status" value="1"/>
</dbReference>
<dbReference type="RefSeq" id="WP_157774781.1">
    <property type="nucleotide sequence ID" value="NZ_CP022163.1"/>
</dbReference>
<dbReference type="AlphaFoldDB" id="A0A250I7B9"/>
<gene>
    <name evidence="8" type="ORF">MEBOL_001109</name>
</gene>
<accession>A0A250I7B9</accession>
<dbReference type="InterPro" id="IPR010290">
    <property type="entry name" value="TM_effector"/>
</dbReference>
<evidence type="ECO:0000256" key="3">
    <source>
        <dbReference type="ARBA" id="ARBA00022475"/>
    </source>
</evidence>
<dbReference type="Proteomes" id="UP000217289">
    <property type="component" value="Chromosome"/>
</dbReference>
<evidence type="ECO:0000256" key="1">
    <source>
        <dbReference type="ARBA" id="ARBA00004651"/>
    </source>
</evidence>
<keyword evidence="9" id="KW-1185">Reference proteome</keyword>
<sequence length="182" mass="18936">MASSVSVRGVLALLGRNADYRRLFLATLVSMAGDWFAFVAISGFVTEATGRLGASAAVFAARVLPMSLLSPVAGVLADHVDRRRLMIAVDLLRVVPALGMLAALSAFFDPVSEASVPNVVEPEDLSLAQAVSIERIEGLLRCGGLEWRGRGGPLTGPPEPCAAPVHGMVQPLGHTPTLAALA</sequence>
<dbReference type="GO" id="GO:0005886">
    <property type="term" value="C:plasma membrane"/>
    <property type="evidence" value="ECO:0007669"/>
    <property type="project" value="UniProtKB-SubCell"/>
</dbReference>